<dbReference type="AlphaFoldDB" id="A0A7W3LMY1"/>
<feature type="region of interest" description="Disordered" evidence="1">
    <location>
        <begin position="1"/>
        <end position="25"/>
    </location>
</feature>
<keyword evidence="3" id="KW-1185">Reference proteome</keyword>
<evidence type="ECO:0000313" key="3">
    <source>
        <dbReference type="Proteomes" id="UP000572680"/>
    </source>
</evidence>
<keyword evidence="2" id="KW-0378">Hydrolase</keyword>
<dbReference type="GO" id="GO:0004519">
    <property type="term" value="F:endonuclease activity"/>
    <property type="evidence" value="ECO:0007669"/>
    <property type="project" value="UniProtKB-KW"/>
</dbReference>
<keyword evidence="2" id="KW-0540">Nuclease</keyword>
<organism evidence="2 3">
    <name type="scientific">Actinomadura namibiensis</name>
    <dbReference type="NCBI Taxonomy" id="182080"/>
    <lineage>
        <taxon>Bacteria</taxon>
        <taxon>Bacillati</taxon>
        <taxon>Actinomycetota</taxon>
        <taxon>Actinomycetes</taxon>
        <taxon>Streptosporangiales</taxon>
        <taxon>Thermomonosporaceae</taxon>
        <taxon>Actinomadura</taxon>
    </lineage>
</organism>
<reference evidence="2 3" key="1">
    <citation type="submission" date="2020-08" db="EMBL/GenBank/DDBJ databases">
        <title>Genomic Encyclopedia of Type Strains, Phase IV (KMG-IV): sequencing the most valuable type-strain genomes for metagenomic binning, comparative biology and taxonomic classification.</title>
        <authorList>
            <person name="Goeker M."/>
        </authorList>
    </citation>
    <scope>NUCLEOTIDE SEQUENCE [LARGE SCALE GENOMIC DNA]</scope>
    <source>
        <strain evidence="2 3">DSM 44197</strain>
    </source>
</reference>
<evidence type="ECO:0000256" key="1">
    <source>
        <dbReference type="SAM" id="MobiDB-lite"/>
    </source>
</evidence>
<protein>
    <submittedName>
        <fullName evidence="2">Endonuclease YncB(Thermonuclease family)</fullName>
    </submittedName>
</protein>
<sequence length="289" mass="31889">MTVSDPPPAGKPAPRRLVRTSDGDTPVVEQPIRMVSVDTPEKAGYAGAPPAAQAVLDRCRGRLTDGTYGAALPDELRDHLLERLTPDAAHRHITAGERASAEFDRLLDRRLARPGGERRRVAVLPAGEKIDRYGRLLAYLSPWFAGGPNDPVPPRDAPERRTFNLDMVASGWGALFLVHPSLPSAPDLRLLLRDADAAWTERRGMWAEFGADVLLAYEFRACVKLGVRNLPDPKATAASAFQRICVDLRDRSVVGPFGYHRVPPSQRLWIWPEDYEQARATLKLPGRSA</sequence>
<dbReference type="Gene3D" id="2.40.50.90">
    <property type="match status" value="1"/>
</dbReference>
<dbReference type="InterPro" id="IPR035437">
    <property type="entry name" value="SNase_OB-fold_sf"/>
</dbReference>
<evidence type="ECO:0000313" key="2">
    <source>
        <dbReference type="EMBL" id="MBA8951096.1"/>
    </source>
</evidence>
<proteinExistence type="predicted"/>
<dbReference type="Proteomes" id="UP000572680">
    <property type="component" value="Unassembled WGS sequence"/>
</dbReference>
<feature type="compositionally biased region" description="Pro residues" evidence="1">
    <location>
        <begin position="1"/>
        <end position="11"/>
    </location>
</feature>
<dbReference type="SUPFAM" id="SSF50199">
    <property type="entry name" value="Staphylococcal nuclease"/>
    <property type="match status" value="1"/>
</dbReference>
<dbReference type="EMBL" id="JACJIA010000003">
    <property type="protein sequence ID" value="MBA8951096.1"/>
    <property type="molecule type" value="Genomic_DNA"/>
</dbReference>
<keyword evidence="2" id="KW-0255">Endonuclease</keyword>
<dbReference type="RefSeq" id="WP_182843480.1">
    <property type="nucleotide sequence ID" value="NZ_BAAALP010000009.1"/>
</dbReference>
<accession>A0A7W3LMY1</accession>
<name>A0A7W3LMY1_ACTNM</name>
<comment type="caution">
    <text evidence="2">The sequence shown here is derived from an EMBL/GenBank/DDBJ whole genome shotgun (WGS) entry which is preliminary data.</text>
</comment>
<gene>
    <name evidence="2" type="ORF">HNR61_002727</name>
</gene>